<evidence type="ECO:0000313" key="2">
    <source>
        <dbReference type="EMBL" id="MDE5416329.1"/>
    </source>
</evidence>
<feature type="transmembrane region" description="Helical" evidence="1">
    <location>
        <begin position="6"/>
        <end position="27"/>
    </location>
</feature>
<comment type="caution">
    <text evidence="2">The sequence shown here is derived from an EMBL/GenBank/DDBJ whole genome shotgun (WGS) entry which is preliminary data.</text>
</comment>
<sequence>MLKSILPIVFIIIILLVLFQKGILVFSRKSGFVYIKKKNKLTISYKMFNGLEDFGFIMKRDQIVTLKYKVKVVSGSLKIRLGKNFTSEKDAIFIKEFYNDSEGEFNFHPKYRAYTLRLEGDKTEGSCDITLETSKSDLLRE</sequence>
<reference evidence="2" key="1">
    <citation type="submission" date="2024-05" db="EMBL/GenBank/DDBJ databases">
        <title>Alkalihalobacillus sp. strain MEB203 novel alkaliphilic bacterium from Lonar Lake, India.</title>
        <authorList>
            <person name="Joshi A."/>
            <person name="Thite S."/>
            <person name="Mengade P."/>
        </authorList>
    </citation>
    <scope>NUCLEOTIDE SEQUENCE</scope>
    <source>
        <strain evidence="2">MEB 203</strain>
    </source>
</reference>
<keyword evidence="3" id="KW-1185">Reference proteome</keyword>
<keyword evidence="1" id="KW-1133">Transmembrane helix</keyword>
<dbReference type="Proteomes" id="UP001148125">
    <property type="component" value="Unassembled WGS sequence"/>
</dbReference>
<name>A0ABT5VLM8_9BACI</name>
<protein>
    <submittedName>
        <fullName evidence="2">Uncharacterized protein</fullName>
    </submittedName>
</protein>
<proteinExistence type="predicted"/>
<keyword evidence="1" id="KW-0472">Membrane</keyword>
<accession>A0ABT5VLM8</accession>
<dbReference type="EMBL" id="JAOTPO010000033">
    <property type="protein sequence ID" value="MDE5416329.1"/>
    <property type="molecule type" value="Genomic_DNA"/>
</dbReference>
<organism evidence="2 3">
    <name type="scientific">Alkalihalobacterium chitinilyticum</name>
    <dbReference type="NCBI Taxonomy" id="2980103"/>
    <lineage>
        <taxon>Bacteria</taxon>
        <taxon>Bacillati</taxon>
        <taxon>Bacillota</taxon>
        <taxon>Bacilli</taxon>
        <taxon>Bacillales</taxon>
        <taxon>Bacillaceae</taxon>
        <taxon>Alkalihalobacterium</taxon>
    </lineage>
</organism>
<keyword evidence="1" id="KW-0812">Transmembrane</keyword>
<evidence type="ECO:0000313" key="3">
    <source>
        <dbReference type="Proteomes" id="UP001148125"/>
    </source>
</evidence>
<evidence type="ECO:0000256" key="1">
    <source>
        <dbReference type="SAM" id="Phobius"/>
    </source>
</evidence>
<gene>
    <name evidence="2" type="ORF">N7Z68_23820</name>
</gene>